<keyword evidence="2" id="KW-1185">Reference proteome</keyword>
<dbReference type="EMBL" id="BRYA01000334">
    <property type="protein sequence ID" value="GMI47190.1"/>
    <property type="molecule type" value="Genomic_DNA"/>
</dbReference>
<accession>A0A9W7GNI1</accession>
<name>A0A9W7GNI1_9STRA</name>
<dbReference type="AlphaFoldDB" id="A0A9W7GNI1"/>
<reference evidence="2" key="1">
    <citation type="journal article" date="2023" name="Commun. Biol.">
        <title>Genome analysis of Parmales, the sister group of diatoms, reveals the evolutionary specialization of diatoms from phago-mixotrophs to photoautotrophs.</title>
        <authorList>
            <person name="Ban H."/>
            <person name="Sato S."/>
            <person name="Yoshikawa S."/>
            <person name="Yamada K."/>
            <person name="Nakamura Y."/>
            <person name="Ichinomiya M."/>
            <person name="Sato N."/>
            <person name="Blanc-Mathieu R."/>
            <person name="Endo H."/>
            <person name="Kuwata A."/>
            <person name="Ogata H."/>
        </authorList>
    </citation>
    <scope>NUCLEOTIDE SEQUENCE [LARGE SCALE GENOMIC DNA]</scope>
</reference>
<dbReference type="Proteomes" id="UP001165065">
    <property type="component" value="Unassembled WGS sequence"/>
</dbReference>
<evidence type="ECO:0000313" key="2">
    <source>
        <dbReference type="Proteomes" id="UP001165065"/>
    </source>
</evidence>
<proteinExistence type="predicted"/>
<organism evidence="1 2">
    <name type="scientific">Triparma columacea</name>
    <dbReference type="NCBI Taxonomy" id="722753"/>
    <lineage>
        <taxon>Eukaryota</taxon>
        <taxon>Sar</taxon>
        <taxon>Stramenopiles</taxon>
        <taxon>Ochrophyta</taxon>
        <taxon>Bolidophyceae</taxon>
        <taxon>Parmales</taxon>
        <taxon>Triparmaceae</taxon>
        <taxon>Triparma</taxon>
    </lineage>
</organism>
<comment type="caution">
    <text evidence="1">The sequence shown here is derived from an EMBL/GenBank/DDBJ whole genome shotgun (WGS) entry which is preliminary data.</text>
</comment>
<evidence type="ECO:0000313" key="1">
    <source>
        <dbReference type="EMBL" id="GMI47190.1"/>
    </source>
</evidence>
<gene>
    <name evidence="1" type="ORF">TrCOL_g5647</name>
</gene>
<sequence>MEEGVGGGGGRIRPASVKVLEREEVNEVADLVLSKWDKFLHIDHLAYGLPFFTYGPYWGYHEFGRNFNHRVGTERPRHETKLSSTYTTYQDALDLTRDEMKEELGWFYDRVVESLKEVLGAERVHFLPGNVGLPGFHIIPSHLAWTFPIFRFHSDETFDLIVDYVLGAKGTTELNPDSCVGESRISFTLPIAMPDERSGLNYVDFSTDEKGTDCRREAEKEYGGGNEWKCHLKTREIYSEGVMVVHSGKLLHSIGEWSYNRYDRNRVTMQGFGFKCEQGGEDIWYVYW</sequence>
<dbReference type="OrthoDB" id="190395at2759"/>
<protein>
    <submittedName>
        <fullName evidence="1">Uncharacterized protein</fullName>
    </submittedName>
</protein>